<feature type="compositionally biased region" description="Low complexity" evidence="7">
    <location>
        <begin position="301"/>
        <end position="317"/>
    </location>
</feature>
<evidence type="ECO:0000256" key="5">
    <source>
        <dbReference type="ARBA" id="ARBA00023136"/>
    </source>
</evidence>
<dbReference type="InterPro" id="IPR050250">
    <property type="entry name" value="Macrolide_Exporter_MacB"/>
</dbReference>
<evidence type="ECO:0000256" key="8">
    <source>
        <dbReference type="SAM" id="Phobius"/>
    </source>
</evidence>
<dbReference type="GO" id="GO:0005886">
    <property type="term" value="C:plasma membrane"/>
    <property type="evidence" value="ECO:0007669"/>
    <property type="project" value="UniProtKB-SubCell"/>
</dbReference>
<feature type="transmembrane region" description="Helical" evidence="8">
    <location>
        <begin position="475"/>
        <end position="499"/>
    </location>
</feature>
<feature type="region of interest" description="Disordered" evidence="7">
    <location>
        <begin position="1"/>
        <end position="45"/>
    </location>
</feature>
<accession>A0A1C4H5W9</accession>
<evidence type="ECO:0000256" key="7">
    <source>
        <dbReference type="SAM" id="MobiDB-lite"/>
    </source>
</evidence>
<dbReference type="AlphaFoldDB" id="A0A1C4H5W9"/>
<feature type="compositionally biased region" description="Basic and acidic residues" evidence="7">
    <location>
        <begin position="276"/>
        <end position="291"/>
    </location>
</feature>
<evidence type="ECO:0000259" key="9">
    <source>
        <dbReference type="Pfam" id="PF02687"/>
    </source>
</evidence>
<evidence type="ECO:0000313" key="11">
    <source>
        <dbReference type="Proteomes" id="UP000242610"/>
    </source>
</evidence>
<feature type="compositionally biased region" description="Basic and acidic residues" evidence="7">
    <location>
        <begin position="121"/>
        <end position="149"/>
    </location>
</feature>
<organism evidence="10 11">
    <name type="scientific">Bifidobacterium commune</name>
    <dbReference type="NCBI Taxonomy" id="1505727"/>
    <lineage>
        <taxon>Bacteria</taxon>
        <taxon>Bacillati</taxon>
        <taxon>Actinomycetota</taxon>
        <taxon>Actinomycetes</taxon>
        <taxon>Bifidobacteriales</taxon>
        <taxon>Bifidobacteriaceae</taxon>
        <taxon>Bifidobacterium</taxon>
    </lineage>
</organism>
<evidence type="ECO:0000256" key="6">
    <source>
        <dbReference type="ARBA" id="ARBA00038076"/>
    </source>
</evidence>
<keyword evidence="3 8" id="KW-0812">Transmembrane</keyword>
<keyword evidence="2" id="KW-1003">Cell membrane</keyword>
<evidence type="ECO:0000313" key="10">
    <source>
        <dbReference type="EMBL" id="SCC80162.1"/>
    </source>
</evidence>
<dbReference type="PANTHER" id="PTHR30572">
    <property type="entry name" value="MEMBRANE COMPONENT OF TRANSPORTER-RELATED"/>
    <property type="match status" value="1"/>
</dbReference>
<feature type="transmembrane region" description="Helical" evidence="8">
    <location>
        <begin position="527"/>
        <end position="550"/>
    </location>
</feature>
<feature type="compositionally biased region" description="Basic and acidic residues" evidence="7">
    <location>
        <begin position="16"/>
        <end position="27"/>
    </location>
</feature>
<dbReference type="EMBL" id="FMBL01000002">
    <property type="protein sequence ID" value="SCC80162.1"/>
    <property type="molecule type" value="Genomic_DNA"/>
</dbReference>
<evidence type="ECO:0000256" key="1">
    <source>
        <dbReference type="ARBA" id="ARBA00004651"/>
    </source>
</evidence>
<dbReference type="STRING" id="1505727.GA0061077_1085"/>
<reference evidence="11" key="1">
    <citation type="submission" date="2016-08" db="EMBL/GenBank/DDBJ databases">
        <authorList>
            <person name="Varghese N."/>
            <person name="Submissions Spin"/>
        </authorList>
    </citation>
    <scope>NUCLEOTIDE SEQUENCE [LARGE SCALE GENOMIC DNA]</scope>
    <source>
        <strain evidence="11">R-52791</strain>
    </source>
</reference>
<feature type="domain" description="ABC3 transporter permease C-terminal" evidence="9">
    <location>
        <begin position="478"/>
        <end position="592"/>
    </location>
</feature>
<feature type="compositionally biased region" description="Gly residues" evidence="7">
    <location>
        <begin position="1"/>
        <end position="12"/>
    </location>
</feature>
<evidence type="ECO:0000256" key="3">
    <source>
        <dbReference type="ARBA" id="ARBA00022692"/>
    </source>
</evidence>
<sequence length="599" mass="62324">MSGLTPGKGGKTADGNIEHAVDRKGKGTADAGRGQDATDGAATFTGRPMTNRRMFFRMLFSAVFERRSRAMMAVVASLVGAATLFCLAAICVAVPQQMNEQMRSYGANLIITPTHRTTHGQKADGSAKHGDHGDDGEAGHISDMDHKGQSDQSDSGSGFGAKAVGELDEVVTGAGMEHSATYRYENTRINSLPFVVAGINPRDVKVLNHHWSVEGEWPSEGGVILGRDAATKLDAKIGSTITIKYSPAKSVSGQTDESDGSGDSESGDDGAMSDCCKNKGAEGSTGHHETDGGSADGMGNGSSQSSDGHSSGHDMSNMKGMDMSGSMNHDGKQGSGGSDGGKDNLGDALDSMSSMKDGHQMSGMKMSTTTSGSVHLAEWKPTAPNAGGMEFRVDGIVDTGGSEDDMVYAINQDVAKLTGFQRGADVVEFSVDATDDGLSDLVKRINANTSLGAKAQKVTKMTASNVRIITMLQTLFWIVSVVVLVLTLVGVGTTISSIVSQRRNEIGLRKALGAPSRDIAVEFTAEAALYGLIGGVVGTVIGYVLANALSSSVFGQNLAMNWPLALASVLVSTLVAVLASLLPVRHATRIDPAVVLREE</sequence>
<keyword evidence="5 8" id="KW-0472">Membrane</keyword>
<keyword evidence="11" id="KW-1185">Reference proteome</keyword>
<feature type="region of interest" description="Disordered" evidence="7">
    <location>
        <begin position="117"/>
        <end position="161"/>
    </location>
</feature>
<feature type="region of interest" description="Disordered" evidence="7">
    <location>
        <begin position="249"/>
        <end position="367"/>
    </location>
</feature>
<feature type="compositionally biased region" description="Acidic residues" evidence="7">
    <location>
        <begin position="256"/>
        <end position="268"/>
    </location>
</feature>
<feature type="transmembrane region" description="Helical" evidence="8">
    <location>
        <begin position="70"/>
        <end position="95"/>
    </location>
</feature>
<keyword evidence="4 8" id="KW-1133">Transmembrane helix</keyword>
<dbReference type="PANTHER" id="PTHR30572:SF4">
    <property type="entry name" value="ABC TRANSPORTER PERMEASE YTRF"/>
    <property type="match status" value="1"/>
</dbReference>
<protein>
    <submittedName>
        <fullName evidence="10">Putative ABC transport system permease protein</fullName>
    </submittedName>
</protein>
<dbReference type="InterPro" id="IPR003838">
    <property type="entry name" value="ABC3_permease_C"/>
</dbReference>
<comment type="subcellular location">
    <subcellularLocation>
        <location evidence="1">Cell membrane</location>
        <topology evidence="1">Multi-pass membrane protein</topology>
    </subcellularLocation>
</comment>
<dbReference type="GO" id="GO:0022857">
    <property type="term" value="F:transmembrane transporter activity"/>
    <property type="evidence" value="ECO:0007669"/>
    <property type="project" value="TreeGrafter"/>
</dbReference>
<proteinExistence type="inferred from homology"/>
<feature type="transmembrane region" description="Helical" evidence="8">
    <location>
        <begin position="562"/>
        <end position="582"/>
    </location>
</feature>
<evidence type="ECO:0000256" key="4">
    <source>
        <dbReference type="ARBA" id="ARBA00022989"/>
    </source>
</evidence>
<dbReference type="Pfam" id="PF02687">
    <property type="entry name" value="FtsX"/>
    <property type="match status" value="1"/>
</dbReference>
<name>A0A1C4H5W9_9BIFI</name>
<gene>
    <name evidence="10" type="ORF">GA0061077_1085</name>
</gene>
<evidence type="ECO:0000256" key="2">
    <source>
        <dbReference type="ARBA" id="ARBA00022475"/>
    </source>
</evidence>
<dbReference type="Proteomes" id="UP000242610">
    <property type="component" value="Unassembled WGS sequence"/>
</dbReference>
<comment type="similarity">
    <text evidence="6">Belongs to the ABC-4 integral membrane protein family.</text>
</comment>